<evidence type="ECO:0000256" key="3">
    <source>
        <dbReference type="ARBA" id="ARBA00022833"/>
    </source>
</evidence>
<dbReference type="InterPro" id="IPR052035">
    <property type="entry name" value="ZnF_BED_domain_contain"/>
</dbReference>
<dbReference type="PROSITE" id="PS50808">
    <property type="entry name" value="ZF_BED"/>
    <property type="match status" value="1"/>
</dbReference>
<keyword evidence="1" id="KW-0479">Metal-binding</keyword>
<organism evidence="9 10">
    <name type="scientific">Carnegiea gigantea</name>
    <dbReference type="NCBI Taxonomy" id="171969"/>
    <lineage>
        <taxon>Eukaryota</taxon>
        <taxon>Viridiplantae</taxon>
        <taxon>Streptophyta</taxon>
        <taxon>Embryophyta</taxon>
        <taxon>Tracheophyta</taxon>
        <taxon>Spermatophyta</taxon>
        <taxon>Magnoliopsida</taxon>
        <taxon>eudicotyledons</taxon>
        <taxon>Gunneridae</taxon>
        <taxon>Pentapetalae</taxon>
        <taxon>Caryophyllales</taxon>
        <taxon>Cactineae</taxon>
        <taxon>Cactaceae</taxon>
        <taxon>Cactoideae</taxon>
        <taxon>Echinocereeae</taxon>
        <taxon>Carnegiea</taxon>
    </lineage>
</organism>
<feature type="compositionally biased region" description="Basic and acidic residues" evidence="7">
    <location>
        <begin position="249"/>
        <end position="265"/>
    </location>
</feature>
<comment type="caution">
    <text evidence="9">The sequence shown here is derived from an EMBL/GenBank/DDBJ whole genome shotgun (WGS) entry which is preliminary data.</text>
</comment>
<name>A0A9Q1KGH1_9CARY</name>
<feature type="compositionally biased region" description="Low complexity" evidence="7">
    <location>
        <begin position="212"/>
        <end position="233"/>
    </location>
</feature>
<evidence type="ECO:0000313" key="9">
    <source>
        <dbReference type="EMBL" id="KAJ8443846.1"/>
    </source>
</evidence>
<dbReference type="Pfam" id="PF02892">
    <property type="entry name" value="zf-BED"/>
    <property type="match status" value="1"/>
</dbReference>
<proteinExistence type="predicted"/>
<dbReference type="GO" id="GO:0008270">
    <property type="term" value="F:zinc ion binding"/>
    <property type="evidence" value="ECO:0007669"/>
    <property type="project" value="UniProtKB-KW"/>
</dbReference>
<dbReference type="Proteomes" id="UP001153076">
    <property type="component" value="Unassembled WGS sequence"/>
</dbReference>
<sequence>MASNYEDLMPIDVDSNGEDVAGVDRAYKTQAIAGAVGKPPKCKRKLTSSVWEHYEFIPPDEEGNLFCKCKTCVQTYPGDSKYGTGNLKRHLGNFKRRNVRDIGKLLLQSRSASLGSRRPGFDSNEFRHLLAISVVKHELPFQFVEYDGVRDMFAYLNLDAKFVSRNTTRSDVIKFFASEKEKLKCFLKSFPGRVAFTSDCWTSLNTNGEYAKSSKGSSTSSNPTSSNAQATSNVESQSDSFMENTYGEDFGHPLIKDVEDKELVT</sequence>
<keyword evidence="4" id="KW-0805">Transcription regulation</keyword>
<dbReference type="EMBL" id="JAKOGI010000111">
    <property type="protein sequence ID" value="KAJ8443846.1"/>
    <property type="molecule type" value="Genomic_DNA"/>
</dbReference>
<evidence type="ECO:0000256" key="5">
    <source>
        <dbReference type="ARBA" id="ARBA00023163"/>
    </source>
</evidence>
<dbReference type="InterPro" id="IPR036236">
    <property type="entry name" value="Znf_C2H2_sf"/>
</dbReference>
<evidence type="ECO:0000313" key="10">
    <source>
        <dbReference type="Proteomes" id="UP001153076"/>
    </source>
</evidence>
<gene>
    <name evidence="9" type="ORF">Cgig2_010310</name>
</gene>
<keyword evidence="2 6" id="KW-0863">Zinc-finger</keyword>
<dbReference type="GO" id="GO:0003677">
    <property type="term" value="F:DNA binding"/>
    <property type="evidence" value="ECO:0007669"/>
    <property type="project" value="InterPro"/>
</dbReference>
<evidence type="ECO:0000256" key="7">
    <source>
        <dbReference type="SAM" id="MobiDB-lite"/>
    </source>
</evidence>
<keyword evidence="3" id="KW-0862">Zinc</keyword>
<evidence type="ECO:0000256" key="4">
    <source>
        <dbReference type="ARBA" id="ARBA00023015"/>
    </source>
</evidence>
<feature type="region of interest" description="Disordered" evidence="7">
    <location>
        <begin position="212"/>
        <end position="265"/>
    </location>
</feature>
<dbReference type="SUPFAM" id="SSF57667">
    <property type="entry name" value="beta-beta-alpha zinc fingers"/>
    <property type="match status" value="1"/>
</dbReference>
<evidence type="ECO:0000256" key="1">
    <source>
        <dbReference type="ARBA" id="ARBA00022723"/>
    </source>
</evidence>
<dbReference type="PANTHER" id="PTHR46481">
    <property type="entry name" value="ZINC FINGER BED DOMAIN-CONTAINING PROTEIN 4"/>
    <property type="match status" value="1"/>
</dbReference>
<accession>A0A9Q1KGH1</accession>
<keyword evidence="5" id="KW-0804">Transcription</keyword>
<feature type="compositionally biased region" description="Polar residues" evidence="7">
    <location>
        <begin position="234"/>
        <end position="243"/>
    </location>
</feature>
<dbReference type="InterPro" id="IPR003656">
    <property type="entry name" value="Znf_BED"/>
</dbReference>
<keyword evidence="10" id="KW-1185">Reference proteome</keyword>
<reference evidence="9" key="1">
    <citation type="submission" date="2022-04" db="EMBL/GenBank/DDBJ databases">
        <title>Carnegiea gigantea Genome sequencing and assembly v2.</title>
        <authorList>
            <person name="Copetti D."/>
            <person name="Sanderson M.J."/>
            <person name="Burquez A."/>
            <person name="Wojciechowski M.F."/>
        </authorList>
    </citation>
    <scope>NUCLEOTIDE SEQUENCE</scope>
    <source>
        <strain evidence="9">SGP5-SGP5p</strain>
        <tissue evidence="9">Aerial part</tissue>
    </source>
</reference>
<evidence type="ECO:0000259" key="8">
    <source>
        <dbReference type="PROSITE" id="PS50808"/>
    </source>
</evidence>
<feature type="domain" description="BED-type" evidence="8">
    <location>
        <begin position="45"/>
        <end position="105"/>
    </location>
</feature>
<dbReference type="AlphaFoldDB" id="A0A9Q1KGH1"/>
<evidence type="ECO:0000256" key="2">
    <source>
        <dbReference type="ARBA" id="ARBA00022771"/>
    </source>
</evidence>
<dbReference type="SMART" id="SM00614">
    <property type="entry name" value="ZnF_BED"/>
    <property type="match status" value="1"/>
</dbReference>
<protein>
    <recommendedName>
        <fullName evidence="8">BED-type domain-containing protein</fullName>
    </recommendedName>
</protein>
<dbReference type="OrthoDB" id="1873329at2759"/>
<dbReference type="PANTHER" id="PTHR46481:SF6">
    <property type="entry name" value="ZINC FINGER BED DOMAIN-CONTAINING PROTEIN RICESLEEPER 2-LIKE"/>
    <property type="match status" value="1"/>
</dbReference>
<evidence type="ECO:0000256" key="6">
    <source>
        <dbReference type="PROSITE-ProRule" id="PRU00027"/>
    </source>
</evidence>